<sequence length="94" mass="10955">MSNIVKQMVIKKLRSITPNELLGYSKEYGISITKQQAEEITNYLSKTKLNPMEEKDRLKLFKKLAQITDLKTAQKAQKLFAKLVKEYGVESWFK</sequence>
<dbReference type="Proteomes" id="UP001145069">
    <property type="component" value="Unassembled WGS sequence"/>
</dbReference>
<dbReference type="Pfam" id="PF11116">
    <property type="entry name" value="DUF2624"/>
    <property type="match status" value="1"/>
</dbReference>
<name>A0A9X4ADQ4_9BACI</name>
<dbReference type="EMBL" id="JAMQKC010000001">
    <property type="protein sequence ID" value="MDC3415539.1"/>
    <property type="molecule type" value="Genomic_DNA"/>
</dbReference>
<dbReference type="InterPro" id="IPR020277">
    <property type="entry name" value="DUF2624"/>
</dbReference>
<proteinExistence type="predicted"/>
<accession>A0A9X4ADQ4</accession>
<organism evidence="1 2">
    <name type="scientific">Aquibacillus salsiterrae</name>
    <dbReference type="NCBI Taxonomy" id="2950439"/>
    <lineage>
        <taxon>Bacteria</taxon>
        <taxon>Bacillati</taxon>
        <taxon>Bacillota</taxon>
        <taxon>Bacilli</taxon>
        <taxon>Bacillales</taxon>
        <taxon>Bacillaceae</taxon>
        <taxon>Aquibacillus</taxon>
    </lineage>
</organism>
<comment type="caution">
    <text evidence="1">The sequence shown here is derived from an EMBL/GenBank/DDBJ whole genome shotgun (WGS) entry which is preliminary data.</text>
</comment>
<protein>
    <submittedName>
        <fullName evidence="1">DUF2624 domain-containing protein</fullName>
    </submittedName>
</protein>
<dbReference type="AlphaFoldDB" id="A0A9X4ADQ4"/>
<evidence type="ECO:0000313" key="2">
    <source>
        <dbReference type="Proteomes" id="UP001145069"/>
    </source>
</evidence>
<dbReference type="RefSeq" id="WP_272444498.1">
    <property type="nucleotide sequence ID" value="NZ_JAMQKC010000001.1"/>
</dbReference>
<gene>
    <name evidence="1" type="ORF">NC799_01270</name>
</gene>
<evidence type="ECO:0000313" key="1">
    <source>
        <dbReference type="EMBL" id="MDC3415539.1"/>
    </source>
</evidence>
<keyword evidence="2" id="KW-1185">Reference proteome</keyword>
<reference evidence="1" key="1">
    <citation type="submission" date="2022-06" db="EMBL/GenBank/DDBJ databases">
        <title>Aquibacillus sp. a new bacterium isolated from soil saline samples.</title>
        <authorList>
            <person name="Galisteo C."/>
            <person name="De La Haba R."/>
            <person name="Sanchez-Porro C."/>
            <person name="Ventosa A."/>
        </authorList>
    </citation>
    <scope>NUCLEOTIDE SEQUENCE</scope>
    <source>
        <strain evidence="1">3ASR75-54</strain>
    </source>
</reference>